<dbReference type="RefSeq" id="WP_270119437.1">
    <property type="nucleotide sequence ID" value="NZ_CP096916.1"/>
</dbReference>
<evidence type="ECO:0008006" key="4">
    <source>
        <dbReference type="Google" id="ProtNLM"/>
    </source>
</evidence>
<keyword evidence="1" id="KW-0472">Membrane</keyword>
<name>A0ABY7N6D2_ALCFA</name>
<protein>
    <recommendedName>
        <fullName evidence="4">DUF3592 domain-containing protein</fullName>
    </recommendedName>
</protein>
<sequence>MVMLVGIPAPGPMSGPHLKPSYSGRFFMRGRDVSEFLYFYSPLIGIGALAFGVMYLSAVAIPKWREKRKMKKHEPSLGLPESDVKATYYVVPDDNWRAKTKTDSLKSADAIASRLAQGGRSCQIVRPVATYSPRYAVEITKEGQ</sequence>
<keyword evidence="1" id="KW-0812">Transmembrane</keyword>
<reference evidence="2 3" key="1">
    <citation type="submission" date="2022-05" db="EMBL/GenBank/DDBJ databases">
        <title>Complete sequence of strain NY11312.</title>
        <authorList>
            <person name="Zhou D."/>
        </authorList>
    </citation>
    <scope>NUCLEOTIDE SEQUENCE [LARGE SCALE GENOMIC DNA]</scope>
    <source>
        <strain evidence="2 3">NY11312</strain>
    </source>
</reference>
<feature type="transmembrane region" description="Helical" evidence="1">
    <location>
        <begin position="37"/>
        <end position="61"/>
    </location>
</feature>
<dbReference type="Proteomes" id="UP001211866">
    <property type="component" value="Chromosome"/>
</dbReference>
<evidence type="ECO:0000313" key="3">
    <source>
        <dbReference type="Proteomes" id="UP001211866"/>
    </source>
</evidence>
<accession>A0ABY7N6D2</accession>
<keyword evidence="1" id="KW-1133">Transmembrane helix</keyword>
<keyword evidence="3" id="KW-1185">Reference proteome</keyword>
<evidence type="ECO:0000256" key="1">
    <source>
        <dbReference type="SAM" id="Phobius"/>
    </source>
</evidence>
<dbReference type="EMBL" id="CP096916">
    <property type="protein sequence ID" value="WBM39672.1"/>
    <property type="molecule type" value="Genomic_DNA"/>
</dbReference>
<gene>
    <name evidence="2" type="ORF">M2J83_07640</name>
</gene>
<proteinExistence type="predicted"/>
<organism evidence="2 3">
    <name type="scientific">Alcaligenes faecalis</name>
    <dbReference type="NCBI Taxonomy" id="511"/>
    <lineage>
        <taxon>Bacteria</taxon>
        <taxon>Pseudomonadati</taxon>
        <taxon>Pseudomonadota</taxon>
        <taxon>Betaproteobacteria</taxon>
        <taxon>Burkholderiales</taxon>
        <taxon>Alcaligenaceae</taxon>
        <taxon>Alcaligenes</taxon>
    </lineage>
</organism>
<evidence type="ECO:0000313" key="2">
    <source>
        <dbReference type="EMBL" id="WBM39672.1"/>
    </source>
</evidence>